<keyword evidence="2" id="KW-1185">Reference proteome</keyword>
<dbReference type="OrthoDB" id="7837405at2"/>
<evidence type="ECO:0000313" key="1">
    <source>
        <dbReference type="EMBL" id="RSM38604.1"/>
    </source>
</evidence>
<gene>
    <name evidence="1" type="ORF">DMA12_32485</name>
</gene>
<accession>A0A428W6M1</accession>
<proteinExistence type="predicted"/>
<dbReference type="Proteomes" id="UP000286716">
    <property type="component" value="Unassembled WGS sequence"/>
</dbReference>
<dbReference type="RefSeq" id="WP_020642746.1">
    <property type="nucleotide sequence ID" value="NZ_QHHU01000056.1"/>
</dbReference>
<dbReference type="EMBL" id="QHHU01000056">
    <property type="protein sequence ID" value="RSM38604.1"/>
    <property type="molecule type" value="Genomic_DNA"/>
</dbReference>
<organism evidence="1 2">
    <name type="scientific">Amycolatopsis balhimycina DSM 5908</name>
    <dbReference type="NCBI Taxonomy" id="1081091"/>
    <lineage>
        <taxon>Bacteria</taxon>
        <taxon>Bacillati</taxon>
        <taxon>Actinomycetota</taxon>
        <taxon>Actinomycetes</taxon>
        <taxon>Pseudonocardiales</taxon>
        <taxon>Pseudonocardiaceae</taxon>
        <taxon>Amycolatopsis</taxon>
    </lineage>
</organism>
<evidence type="ECO:0000313" key="2">
    <source>
        <dbReference type="Proteomes" id="UP000286716"/>
    </source>
</evidence>
<name>A0A428W6M1_AMYBA</name>
<reference evidence="1 2" key="1">
    <citation type="submission" date="2018-05" db="EMBL/GenBank/DDBJ databases">
        <title>Evolution of GPA BGCs.</title>
        <authorList>
            <person name="Waglechner N."/>
            <person name="Wright G.D."/>
        </authorList>
    </citation>
    <scope>NUCLEOTIDE SEQUENCE [LARGE SCALE GENOMIC DNA]</scope>
    <source>
        <strain evidence="1 2">DSM 5908</strain>
    </source>
</reference>
<comment type="caution">
    <text evidence="1">The sequence shown here is derived from an EMBL/GenBank/DDBJ whole genome shotgun (WGS) entry which is preliminary data.</text>
</comment>
<protein>
    <submittedName>
        <fullName evidence="1">Uncharacterized protein</fullName>
    </submittedName>
</protein>
<dbReference type="AlphaFoldDB" id="A0A428W6M1"/>
<sequence length="67" mass="7292">MLDLDTDRVVCLSGGWRDIFFETFETAQPLTLAMAETRLRTGHDVVMPEATCEAVLVALGGDPVRPG</sequence>